<organism evidence="1">
    <name type="scientific">Oryza sativa subsp. japonica</name>
    <name type="common">Rice</name>
    <dbReference type="NCBI Taxonomy" id="39947"/>
    <lineage>
        <taxon>Eukaryota</taxon>
        <taxon>Viridiplantae</taxon>
        <taxon>Streptophyta</taxon>
        <taxon>Embryophyta</taxon>
        <taxon>Tracheophyta</taxon>
        <taxon>Spermatophyta</taxon>
        <taxon>Magnoliopsida</taxon>
        <taxon>Liliopsida</taxon>
        <taxon>Poales</taxon>
        <taxon>Poaceae</taxon>
        <taxon>BOP clade</taxon>
        <taxon>Oryzoideae</taxon>
        <taxon>Oryzeae</taxon>
        <taxon>Oryzinae</taxon>
        <taxon>Oryza</taxon>
        <taxon>Oryza sativa</taxon>
    </lineage>
</organism>
<proteinExistence type="predicted"/>
<dbReference type="EMBL" id="DP000009">
    <property type="protein sequence ID" value="ABF95530.1"/>
    <property type="molecule type" value="Genomic_DNA"/>
</dbReference>
<gene>
    <name evidence="1" type="ordered locus">LOC_Os03g19360</name>
</gene>
<protein>
    <submittedName>
        <fullName evidence="1">Uncharacterized protein</fullName>
    </submittedName>
</protein>
<sequence length="138" mass="15455">MEVTASANKSCVNGLGWFTDEPDEESLSLPTGLGLPASFPLAGAGNLRLRCSGMEMRECPQYPDLVRSNSRDFVGSLIKVWQKNLRSFQQLKIQITEWIRNLEAAAFDSCLSDSIEKKGQPSILPETSLVPERDWWHL</sequence>
<name>Q10MJ7_ORYSJ</name>
<dbReference type="AlphaFoldDB" id="Q10MJ7"/>
<evidence type="ECO:0000313" key="1">
    <source>
        <dbReference type="EMBL" id="ABF95530.1"/>
    </source>
</evidence>
<reference evidence="1" key="2">
    <citation type="submission" date="2006-06" db="EMBL/GenBank/DDBJ databases">
        <authorList>
            <person name="Buell R."/>
            <person name="Wing R.A."/>
            <person name="McCombie W.A."/>
            <person name="Ouyang S."/>
        </authorList>
    </citation>
    <scope>NUCLEOTIDE SEQUENCE</scope>
</reference>
<accession>Q10MJ7</accession>
<reference evidence="1" key="1">
    <citation type="journal article" date="2005" name="Genome Res.">
        <title>Sequence, annotation, and analysis of synteny between rice chromosome 3 and diverged grass species.</title>
        <authorList>
            <consortium name="Rice Chromosome 3 Sequencing Consortium"/>
            <person name="Buell C.R."/>
            <person name="Yuan Q."/>
            <person name="Ouyang S."/>
            <person name="Liu J."/>
            <person name="Zhu W."/>
            <person name="Wang A."/>
            <person name="Maiti R."/>
            <person name="Haas B."/>
            <person name="Wortman J."/>
            <person name="Pertea M."/>
            <person name="Jones K.M."/>
            <person name="Kim M."/>
            <person name="Overton L."/>
            <person name="Tsitrin T."/>
            <person name="Fadrosh D."/>
            <person name="Bera J."/>
            <person name="Weaver B."/>
            <person name="Jin S."/>
            <person name="Johri S."/>
            <person name="Reardon M."/>
            <person name="Webb K."/>
            <person name="Hill J."/>
            <person name="Moffat K."/>
            <person name="Tallon L."/>
            <person name="Van Aken S."/>
            <person name="Lewis M."/>
            <person name="Utterback T."/>
            <person name="Feldblyum T."/>
            <person name="Zismann V."/>
            <person name="Iobst S."/>
            <person name="Hsiao J."/>
            <person name="de Vazeille A.R."/>
            <person name="Salzberg S.L."/>
            <person name="White O."/>
            <person name="Fraser C."/>
            <person name="Yu Y."/>
            <person name="Kim H."/>
            <person name="Rambo T."/>
            <person name="Currie J."/>
            <person name="Collura K."/>
            <person name="Kernodle-Thompson S."/>
            <person name="Wei F."/>
            <person name="Kudrna K."/>
            <person name="Ammiraju J.S."/>
            <person name="Luo M."/>
            <person name="Goicoechea J.L."/>
            <person name="Wing R.A."/>
            <person name="Henry D."/>
            <person name="Oates R."/>
            <person name="Palmer M."/>
            <person name="Pries G."/>
            <person name="Saski C."/>
            <person name="Simmons J."/>
            <person name="Soderlund C."/>
            <person name="Nelson W."/>
            <person name="de la Bastide M."/>
            <person name="Spiegel L."/>
            <person name="Nascimento L."/>
            <person name="Huang E."/>
            <person name="Preston R."/>
            <person name="Zutavern T."/>
            <person name="Palmer L."/>
            <person name="O'Shaughnessy A."/>
            <person name="Dike S."/>
            <person name="McCombie W.R."/>
            <person name="Minx P."/>
            <person name="Cordum H."/>
            <person name="Wilson R."/>
            <person name="Jin W."/>
            <person name="Lee H.R."/>
            <person name="Jiang J."/>
            <person name="Jackson S."/>
        </authorList>
    </citation>
    <scope>NUCLEOTIDE SEQUENCE [LARGE SCALE GENOMIC DNA]</scope>
</reference>